<evidence type="ECO:0000313" key="2">
    <source>
        <dbReference type="EMBL" id="NSJ48418.1"/>
    </source>
</evidence>
<organism evidence="1 4">
    <name type="scientific">Enterocloster aldenensis</name>
    <dbReference type="NCBI Taxonomy" id="358742"/>
    <lineage>
        <taxon>Bacteria</taxon>
        <taxon>Bacillati</taxon>
        <taxon>Bacillota</taxon>
        <taxon>Clostridia</taxon>
        <taxon>Lachnospirales</taxon>
        <taxon>Lachnospiraceae</taxon>
        <taxon>Enterocloster</taxon>
    </lineage>
</organism>
<dbReference type="NCBIfam" id="TIGR00022">
    <property type="entry name" value="YhcH/YjgK/YiaL family protein"/>
    <property type="match status" value="1"/>
</dbReference>
<dbReference type="RefSeq" id="WP_165641807.1">
    <property type="nucleotide sequence ID" value="NZ_BAABZL010000001.1"/>
</dbReference>
<accession>A0AAW5BPH8</accession>
<dbReference type="InterPro" id="IPR037012">
    <property type="entry name" value="NanQ/TabA/YiaL_sf"/>
</dbReference>
<dbReference type="PANTHER" id="PTHR34986">
    <property type="entry name" value="EVOLVED BETA-GALACTOSIDASE SUBUNIT BETA"/>
    <property type="match status" value="1"/>
</dbReference>
<dbReference type="AlphaFoldDB" id="A0AAW5BPH8"/>
<evidence type="ECO:0000313" key="1">
    <source>
        <dbReference type="EMBL" id="MCG4743927.1"/>
    </source>
</evidence>
<dbReference type="GeneID" id="97204162"/>
<dbReference type="EMBL" id="JAAITT010000007">
    <property type="protein sequence ID" value="NSJ48418.1"/>
    <property type="molecule type" value="Genomic_DNA"/>
</dbReference>
<proteinExistence type="predicted"/>
<evidence type="ECO:0000313" key="3">
    <source>
        <dbReference type="Proteomes" id="UP000669239"/>
    </source>
</evidence>
<name>A0AAW5BPH8_9FIRM</name>
<dbReference type="GO" id="GO:0005829">
    <property type="term" value="C:cytosol"/>
    <property type="evidence" value="ECO:0007669"/>
    <property type="project" value="TreeGrafter"/>
</dbReference>
<gene>
    <name evidence="2" type="ORF">G5B36_06860</name>
    <name evidence="1" type="ORF">L0N08_00710</name>
</gene>
<sequence>MIYDLVENIGRYRGICPNLDTAIRFLMDTDLNTLPTGKTEIDGERVYLQIMDAVPHELTEDSYEIHRAYMDIQIDLDGCEVIGTALDQVTPVGEYSPDFQAVRAKADASCTMGPGRFIICMPCEAHAPGGLKARPQAIRKCVVKVAWEQKDSCCLKGKDENGQDRII</sequence>
<reference evidence="2 3" key="1">
    <citation type="journal article" date="2020" name="Cell Host Microbe">
        <title>Functional and Genomic Variation between Human-Derived Isolates of Lachnospiraceae Reveals Inter- and Intra-Species Diversity.</title>
        <authorList>
            <person name="Sorbara M.T."/>
            <person name="Littmann E.R."/>
            <person name="Fontana E."/>
            <person name="Moody T.U."/>
            <person name="Kohout C.E."/>
            <person name="Gjonbalaj M."/>
            <person name="Eaton V."/>
            <person name="Seok R."/>
            <person name="Leiner I.M."/>
            <person name="Pamer E.G."/>
        </authorList>
    </citation>
    <scope>NUCLEOTIDE SEQUENCE [LARGE SCALE GENOMIC DNA]</scope>
    <source>
        <strain evidence="2 3">MSK.1.17</strain>
    </source>
</reference>
<dbReference type="PANTHER" id="PTHR34986:SF1">
    <property type="entry name" value="PROTEIN YIAL"/>
    <property type="match status" value="1"/>
</dbReference>
<dbReference type="Pfam" id="PF04074">
    <property type="entry name" value="DUF386"/>
    <property type="match status" value="1"/>
</dbReference>
<protein>
    <submittedName>
        <fullName evidence="2">DUF386 domain-containing protein</fullName>
    </submittedName>
    <submittedName>
        <fullName evidence="1">YhcH/YjgK/YiaL family protein</fullName>
    </submittedName>
</protein>
<reference evidence="2" key="2">
    <citation type="submission" date="2020-02" db="EMBL/GenBank/DDBJ databases">
        <authorList>
            <person name="Littmann E."/>
            <person name="Sorbara M."/>
        </authorList>
    </citation>
    <scope>NUCLEOTIDE SEQUENCE</scope>
    <source>
        <strain evidence="2">MSK.1.17</strain>
    </source>
</reference>
<keyword evidence="3" id="KW-1185">Reference proteome</keyword>
<evidence type="ECO:0000313" key="4">
    <source>
        <dbReference type="Proteomes" id="UP001299608"/>
    </source>
</evidence>
<dbReference type="SUPFAM" id="SSF51197">
    <property type="entry name" value="Clavaminate synthase-like"/>
    <property type="match status" value="1"/>
</dbReference>
<dbReference type="Gene3D" id="2.60.120.370">
    <property type="entry name" value="YhcH/YjgK/YiaL"/>
    <property type="match status" value="1"/>
</dbReference>
<dbReference type="Proteomes" id="UP001299608">
    <property type="component" value="Unassembled WGS sequence"/>
</dbReference>
<comment type="caution">
    <text evidence="1">The sequence shown here is derived from an EMBL/GenBank/DDBJ whole genome shotgun (WGS) entry which is preliminary data.</text>
</comment>
<dbReference type="InterPro" id="IPR004375">
    <property type="entry name" value="NanQ/TabA/YiaL"/>
</dbReference>
<dbReference type="EMBL" id="JAKNGE010000001">
    <property type="protein sequence ID" value="MCG4743927.1"/>
    <property type="molecule type" value="Genomic_DNA"/>
</dbReference>
<reference evidence="1" key="3">
    <citation type="submission" date="2022-01" db="EMBL/GenBank/DDBJ databases">
        <title>Collection of gut derived symbiotic bacterial strains cultured from healthy donors.</title>
        <authorList>
            <person name="Lin H."/>
            <person name="Kohout C."/>
            <person name="Waligurski E."/>
            <person name="Pamer E.G."/>
        </authorList>
    </citation>
    <scope>NUCLEOTIDE SEQUENCE</scope>
    <source>
        <strain evidence="1">DFI.6.55</strain>
    </source>
</reference>
<dbReference type="Proteomes" id="UP000669239">
    <property type="component" value="Unassembled WGS sequence"/>
</dbReference>